<evidence type="ECO:0000256" key="5">
    <source>
        <dbReference type="ARBA" id="ARBA00022792"/>
    </source>
</evidence>
<reference evidence="11 12" key="1">
    <citation type="journal article" date="2013" name="Nat. Commun.">
        <title>Genome analysis reveals insights into physiology and longevity of the Brandt's bat Myotis brandtii.</title>
        <authorList>
            <person name="Seim I."/>
            <person name="Fang X."/>
            <person name="Xiong Z."/>
            <person name="Lobanov A.V."/>
            <person name="Huang Z."/>
            <person name="Ma S."/>
            <person name="Feng Y."/>
            <person name="Turanov A.A."/>
            <person name="Zhu Y."/>
            <person name="Lenz T.L."/>
            <person name="Gerashchenko M.V."/>
            <person name="Fan D."/>
            <person name="Hee Yim S."/>
            <person name="Yao X."/>
            <person name="Jordan D."/>
            <person name="Xiong Y."/>
            <person name="Ma Y."/>
            <person name="Lyapunov A.N."/>
            <person name="Chen G."/>
            <person name="Kulakova O.I."/>
            <person name="Sun Y."/>
            <person name="Lee S.G."/>
            <person name="Bronson R.T."/>
            <person name="Moskalev A.A."/>
            <person name="Sunyaev S.R."/>
            <person name="Zhang G."/>
            <person name="Krogh A."/>
            <person name="Wang J."/>
            <person name="Gladyshev V.N."/>
        </authorList>
    </citation>
    <scope>NUCLEOTIDE SEQUENCE [LARGE SCALE GENOMIC DNA]</scope>
</reference>
<accession>S7NEX0</accession>
<gene>
    <name evidence="11" type="ORF">D623_10004876</name>
</gene>
<keyword evidence="6" id="KW-0809">Transit peptide</keyword>
<dbReference type="Pfam" id="PF02046">
    <property type="entry name" value="COX6A"/>
    <property type="match status" value="1"/>
</dbReference>
<evidence type="ECO:0000313" key="12">
    <source>
        <dbReference type="Proteomes" id="UP000052978"/>
    </source>
</evidence>
<dbReference type="PANTHER" id="PTHR11504">
    <property type="entry name" value="CYTOCHROME C OXIDASE POLYPEPTIDE VIA"/>
    <property type="match status" value="1"/>
</dbReference>
<comment type="subcellular location">
    <subcellularLocation>
        <location evidence="1">Mitochondrion inner membrane</location>
        <topology evidence="1">Single-pass membrane protein</topology>
    </subcellularLocation>
</comment>
<dbReference type="Proteomes" id="UP000052978">
    <property type="component" value="Unassembled WGS sequence"/>
</dbReference>
<dbReference type="InterPro" id="IPR036418">
    <property type="entry name" value="Cyt_c_oxidase_su6a_sf"/>
</dbReference>
<evidence type="ECO:0000256" key="6">
    <source>
        <dbReference type="ARBA" id="ARBA00022946"/>
    </source>
</evidence>
<protein>
    <submittedName>
        <fullName evidence="11">Cytochrome c oxidase subunit 6A1, mitochondrial</fullName>
    </submittedName>
</protein>
<dbReference type="GO" id="GO:0005743">
    <property type="term" value="C:mitochondrial inner membrane"/>
    <property type="evidence" value="ECO:0007669"/>
    <property type="project" value="UniProtKB-SubCell"/>
</dbReference>
<keyword evidence="5" id="KW-0999">Mitochondrion inner membrane</keyword>
<evidence type="ECO:0000313" key="11">
    <source>
        <dbReference type="EMBL" id="EPQ14995.1"/>
    </source>
</evidence>
<dbReference type="InterPro" id="IPR001349">
    <property type="entry name" value="Cyt_c_oxidase_su6a"/>
</dbReference>
<dbReference type="PIRSF" id="PIRSF000277">
    <property type="entry name" value="COX6A1"/>
    <property type="match status" value="1"/>
</dbReference>
<keyword evidence="9" id="KW-0472">Membrane</keyword>
<comment type="pathway">
    <text evidence="2">Energy metabolism; oxidative phosphorylation.</text>
</comment>
<dbReference type="SUPFAM" id="SSF81411">
    <property type="entry name" value="Mitochondrial cytochrome c oxidase subunit VIa"/>
    <property type="match status" value="1"/>
</dbReference>
<evidence type="ECO:0000256" key="1">
    <source>
        <dbReference type="ARBA" id="ARBA00004434"/>
    </source>
</evidence>
<name>S7NEX0_MYOBR</name>
<dbReference type="PANTHER" id="PTHR11504:SF4">
    <property type="entry name" value="CYTOCHROME C OXIDASE SUBUNIT 6A1, MITOCHONDRIAL"/>
    <property type="match status" value="1"/>
</dbReference>
<evidence type="ECO:0000256" key="2">
    <source>
        <dbReference type="ARBA" id="ARBA00004673"/>
    </source>
</evidence>
<organism evidence="11 12">
    <name type="scientific">Myotis brandtii</name>
    <name type="common">Brandt's bat</name>
    <dbReference type="NCBI Taxonomy" id="109478"/>
    <lineage>
        <taxon>Eukaryota</taxon>
        <taxon>Metazoa</taxon>
        <taxon>Chordata</taxon>
        <taxon>Craniata</taxon>
        <taxon>Vertebrata</taxon>
        <taxon>Euteleostomi</taxon>
        <taxon>Mammalia</taxon>
        <taxon>Eutheria</taxon>
        <taxon>Laurasiatheria</taxon>
        <taxon>Chiroptera</taxon>
        <taxon>Yangochiroptera</taxon>
        <taxon>Vespertilionidae</taxon>
        <taxon>Myotis</taxon>
    </lineage>
</organism>
<dbReference type="AlphaFoldDB" id="S7NEX0"/>
<sequence length="88" mass="9781">MARPLSSGAHGEEGSARLWKALAYFVAPPGAGVSMLNVLLKSHHGEREEFIACPRLRIRTKPFPWGDGHRTLFHNPHLTPLPPGYEDE</sequence>
<dbReference type="EMBL" id="KE164082">
    <property type="protein sequence ID" value="EPQ14995.1"/>
    <property type="molecule type" value="Genomic_DNA"/>
</dbReference>
<dbReference type="Gene3D" id="4.10.95.10">
    <property type="entry name" value="Cytochrome c oxidase, subunit VIa"/>
    <property type="match status" value="1"/>
</dbReference>
<keyword evidence="7" id="KW-1133">Transmembrane helix</keyword>
<keyword evidence="12" id="KW-1185">Reference proteome</keyword>
<evidence type="ECO:0000256" key="9">
    <source>
        <dbReference type="ARBA" id="ARBA00023136"/>
    </source>
</evidence>
<dbReference type="GO" id="GO:0006123">
    <property type="term" value="P:mitochondrial electron transport, cytochrome c to oxygen"/>
    <property type="evidence" value="ECO:0007669"/>
    <property type="project" value="TreeGrafter"/>
</dbReference>
<proteinExistence type="inferred from homology"/>
<comment type="similarity">
    <text evidence="3 10">Belongs to the cytochrome c oxidase subunit 6A family.</text>
</comment>
<evidence type="ECO:0000256" key="7">
    <source>
        <dbReference type="ARBA" id="ARBA00022989"/>
    </source>
</evidence>
<dbReference type="FunFam" id="4.10.95.10:FF:000001">
    <property type="entry name" value="Cytochrome c oxidase subunit 6A, mitochondrial"/>
    <property type="match status" value="1"/>
</dbReference>
<evidence type="ECO:0000256" key="8">
    <source>
        <dbReference type="ARBA" id="ARBA00023128"/>
    </source>
</evidence>
<evidence type="ECO:0000256" key="10">
    <source>
        <dbReference type="RuleBase" id="RU004396"/>
    </source>
</evidence>
<evidence type="ECO:0000256" key="3">
    <source>
        <dbReference type="ARBA" id="ARBA00005553"/>
    </source>
</evidence>
<dbReference type="GO" id="GO:0030234">
    <property type="term" value="F:enzyme regulator activity"/>
    <property type="evidence" value="ECO:0007669"/>
    <property type="project" value="TreeGrafter"/>
</dbReference>
<evidence type="ECO:0000256" key="4">
    <source>
        <dbReference type="ARBA" id="ARBA00022692"/>
    </source>
</evidence>
<keyword evidence="4" id="KW-0812">Transmembrane</keyword>
<keyword evidence="8" id="KW-0496">Mitochondrion</keyword>